<dbReference type="Gene3D" id="3.30.420.40">
    <property type="match status" value="2"/>
</dbReference>
<dbReference type="SUPFAM" id="SSF53067">
    <property type="entry name" value="Actin-like ATPase domain"/>
    <property type="match status" value="2"/>
</dbReference>
<dbReference type="Proteomes" id="UP001476247">
    <property type="component" value="Unassembled WGS sequence"/>
</dbReference>
<comment type="caution">
    <text evidence="3">The sequence shown here is derived from an EMBL/GenBank/DDBJ whole genome shotgun (WGS) entry which is preliminary data.</text>
</comment>
<organism evidence="3 4">
    <name type="scientific">Helicostylum pulchrum</name>
    <dbReference type="NCBI Taxonomy" id="562976"/>
    <lineage>
        <taxon>Eukaryota</taxon>
        <taxon>Fungi</taxon>
        <taxon>Fungi incertae sedis</taxon>
        <taxon>Mucoromycota</taxon>
        <taxon>Mucoromycotina</taxon>
        <taxon>Mucoromycetes</taxon>
        <taxon>Mucorales</taxon>
        <taxon>Mucorineae</taxon>
        <taxon>Mucoraceae</taxon>
        <taxon>Helicostylum</taxon>
    </lineage>
</organism>
<dbReference type="InterPro" id="IPR013126">
    <property type="entry name" value="Hsp_70_fam"/>
</dbReference>
<dbReference type="Pfam" id="PF00012">
    <property type="entry name" value="HSP70"/>
    <property type="match status" value="1"/>
</dbReference>
<gene>
    <name evidence="3" type="ORF">HPULCUR_008715</name>
</gene>
<protein>
    <submittedName>
        <fullName evidence="3">Uncharacterized protein</fullName>
    </submittedName>
</protein>
<proteinExistence type="predicted"/>
<dbReference type="InterPro" id="IPR043129">
    <property type="entry name" value="ATPase_NBD"/>
</dbReference>
<keyword evidence="1" id="KW-0547">Nucleotide-binding</keyword>
<reference evidence="3 4" key="1">
    <citation type="submission" date="2024-04" db="EMBL/GenBank/DDBJ databases">
        <title>genome sequences of Mucor flavus KT1a and Helicostylum pulchrum KT1b strains isolation_sourced from the surface of a dry-aged beef.</title>
        <authorList>
            <person name="Toyotome T."/>
            <person name="Hosono M."/>
            <person name="Torimaru M."/>
            <person name="Fukuda K."/>
            <person name="Mikami N."/>
        </authorList>
    </citation>
    <scope>NUCLEOTIDE SEQUENCE [LARGE SCALE GENOMIC DNA]</scope>
    <source>
        <strain evidence="3 4">KT1b</strain>
    </source>
</reference>
<evidence type="ECO:0000313" key="4">
    <source>
        <dbReference type="Proteomes" id="UP001476247"/>
    </source>
</evidence>
<dbReference type="Gene3D" id="3.90.640.10">
    <property type="entry name" value="Actin, Chain A, domain 4"/>
    <property type="match status" value="1"/>
</dbReference>
<name>A0ABP9Y8P9_9FUNG</name>
<dbReference type="CDD" id="cd10229">
    <property type="entry name" value="ASKHA_NBD_HSP70_HSPA12"/>
    <property type="match status" value="1"/>
</dbReference>
<keyword evidence="4" id="KW-1185">Reference proteome</keyword>
<sequence length="1029" mass="118271">MSNSDIEYPVVVGIDFGTTYTGCAYAFIQNDEVVDIVRWPKQNNNVYPKTPTLNFYQGNSSQMTQWGNAARVEMQRPTARNSVLLKQYKLYLDENIAKDLPPLPNGLTIVEAIADYLKAFHEHVVGELKKGFARNYGQHQFRYCLTVPAMWSDRAKNTMRDAAIKAGLIGEFDHRDRLMLISEPEAAALYCEKKCEQFNLRHGDKFMICDAGGGTVDLIVFEIDEHSGRKLKESTKGHGQSCGSVFLDRRMRKLLKKKFKEYLSSIPASAFETMMDTFVDLIKPQFDGIEDQFISLPASMNLGSLNNAAIGLEEGMLCLTANELRTDVFEPVVKEVLNLIEDQLVKAGSLQAVFLVGGFGSSNYLFERVQNEFGSRIGLVAVPPRCELAVVRGAVYFGLNPRIVTTRIPRYWYGIDTTTTFEEGIDPPNYKIIRADGSIRCDNRFSVYVTREHPLDIDNCVSKDFFAYYPHHTTCTLYAADTEERPRYTTSPGVRKVANFTIPMPALTGVMEGEKVDLSIKMYFGEVELRVEAVIRGKTYGEEEQAVDNTYRWNHPSKSQLKEGLSELWNSTSITFERLDGTSPNKVEWQEVDYPVKLRWKRRKTELMHLNTYPPLPIPYQVNPIIHPQPNQYCSMLQFKHQEKVQPMDDVMKRYFRAVSILEYEHDCGSLKDNQFEVSMVGNSCWVPSEKKKFFLALERCGKSANEIAKRVGPTKTEVEVAEYLHLLQTVSRNVVESKVRPFTAREMSPIYIAQEEHMAGLIQDKLQVESYGKHFEYVDQPQNDLFELWNMSSLTRIFAGINDMTVLSSSTINFHELIKQFVSDVVIDLHTELLKSTDKTVTKKLANVIIARRQRKDNPDKRLSRLSATTAIDRMFKYHDKYTDNDTISHIAKRRRALPAKIIPTDKDDEYMKAESDSEDEMLKPFDGDDTFTKEFVINKDEDYEYFQEMAIRKLKPIAEGKVIDVDSSDDEDNVQEKRELDQENAEELEMQKLDQIHEKELIQFLGFYDENSILNREKETLKKRRLQ</sequence>
<evidence type="ECO:0000256" key="2">
    <source>
        <dbReference type="ARBA" id="ARBA00022840"/>
    </source>
</evidence>
<dbReference type="PANTHER" id="PTHR14187:SF5">
    <property type="entry name" value="HEAT SHOCK 70 KDA PROTEIN 12A"/>
    <property type="match status" value="1"/>
</dbReference>
<keyword evidence="2" id="KW-0067">ATP-binding</keyword>
<dbReference type="EMBL" id="BAABUJ010000027">
    <property type="protein sequence ID" value="GAA5803238.1"/>
    <property type="molecule type" value="Genomic_DNA"/>
</dbReference>
<dbReference type="PANTHER" id="PTHR14187">
    <property type="entry name" value="ALPHA KINASE/ELONGATION FACTOR 2 KINASE"/>
    <property type="match status" value="1"/>
</dbReference>
<evidence type="ECO:0000313" key="3">
    <source>
        <dbReference type="EMBL" id="GAA5803238.1"/>
    </source>
</evidence>
<evidence type="ECO:0000256" key="1">
    <source>
        <dbReference type="ARBA" id="ARBA00022741"/>
    </source>
</evidence>
<accession>A0ABP9Y8P9</accession>